<evidence type="ECO:0000313" key="2">
    <source>
        <dbReference type="Proteomes" id="UP001059607"/>
    </source>
</evidence>
<protein>
    <submittedName>
        <fullName evidence="1">Uncharacterized protein</fullName>
    </submittedName>
</protein>
<dbReference type="RefSeq" id="WP_054614605.1">
    <property type="nucleotide sequence ID" value="NZ_CP101125.1"/>
</dbReference>
<accession>A0ABY5EPM3</accession>
<dbReference type="Proteomes" id="UP001059607">
    <property type="component" value="Chromosome"/>
</dbReference>
<organism evidence="1 2">
    <name type="scientific">Pseudomonas nunensis</name>
    <dbReference type="NCBI Taxonomy" id="2961896"/>
    <lineage>
        <taxon>Bacteria</taxon>
        <taxon>Pseudomonadati</taxon>
        <taxon>Pseudomonadota</taxon>
        <taxon>Gammaproteobacteria</taxon>
        <taxon>Pseudomonadales</taxon>
        <taxon>Pseudomonadaceae</taxon>
        <taxon>Pseudomonas</taxon>
    </lineage>
</organism>
<sequence>MNEKVRLPEQSQSDLTQDPTLVVDPAPTISGRLADGTMPVVLIPVGTPLAVEVNQWGNPNPLDIYELRIIEGPAPDTTVPDWEMQGTSLGEKPAGPIIDRWPLPAEIPATPWLQHSPTAAYPRLFHVWSVSYLAGVNPAGSVIIPLIIDRIAPWQDRTTLVKRPPPIAAWPPGMGSTIDDDFVANNSAGLVMEISKAYENPLSPPIGDTYKLWMSENYSATPTTLPTIHGDLPADGMVVIPIGDVAALTGSTVYIWYLLIDPAGNETIGSTPAGKTVNLLPPPVLNPLSVPLADPVISIADCEAGVTVETLRGTNLQNTDHYVLTWNGQVFSDEDVGSQNQLSIDVDKLVIADNYDELVGGTQEAVIVCQATRGPLPVGAPVNLTVWVDLDYVGPTNPDHPSEINLDMAPLVVEGASGIGLPNELVPEDFNRNANIVLTLWDEPGRQPGPGQEIRIYYDGKWVPPSIFPAAGSEGTTINFPLLWRYIDDASFGWKIAYWTVTRIGSINVPRSEDTRVNSQAIEIKLAAPKVVGLRGNIIGCPTLPASNDNKLTVFIEPDPVNLPKDAVVTVYFKGYQDPGRTIVNPNGEVDVLHTVLDTEVLTGFNVVIGPFNPVLKYSSKPMPIDVVGEYKGAADIWYTVAGITKPSDMASHEVLVDRTDFTYCDGSKYADGLPPALQKL</sequence>
<name>A0ABY5EPM3_9PSED</name>
<proteinExistence type="predicted"/>
<dbReference type="EMBL" id="CP101125">
    <property type="protein sequence ID" value="UTO16707.1"/>
    <property type="molecule type" value="Genomic_DNA"/>
</dbReference>
<reference evidence="1" key="1">
    <citation type="submission" date="2022-07" db="EMBL/GenBank/DDBJ databases">
        <title>Pseudomonas nunamit sp. nov. an antifungal species isolated from Greenland.</title>
        <authorList>
            <person name="Ntana F."/>
            <person name="Hennessy R.C."/>
            <person name="Zervas A."/>
            <person name="Stougaard P."/>
        </authorList>
    </citation>
    <scope>NUCLEOTIDE SEQUENCE</scope>
    <source>
        <strain evidence="1">In5</strain>
    </source>
</reference>
<keyword evidence="2" id="KW-1185">Reference proteome</keyword>
<evidence type="ECO:0000313" key="1">
    <source>
        <dbReference type="EMBL" id="UTO16707.1"/>
    </source>
</evidence>
<gene>
    <name evidence="1" type="ORF">NK667_10265</name>
</gene>